<gene>
    <name evidence="1" type="ORF">BN977_03115</name>
</gene>
<protein>
    <submittedName>
        <fullName evidence="1">Uncharacterized protein</fullName>
    </submittedName>
</protein>
<comment type="caution">
    <text evidence="1">The sequence shown here is derived from an EMBL/GenBank/DDBJ whole genome shotgun (WGS) entry which is preliminary data.</text>
</comment>
<accession>W9B0B4</accession>
<dbReference type="EMBL" id="CCBB010000001">
    <property type="protein sequence ID" value="CDO08296.1"/>
    <property type="molecule type" value="Genomic_DNA"/>
</dbReference>
<evidence type="ECO:0000313" key="1">
    <source>
        <dbReference type="EMBL" id="CDO08296.1"/>
    </source>
</evidence>
<dbReference type="eggNOG" id="ENOG5031NEU">
    <property type="taxonomic scope" value="Bacteria"/>
</dbReference>
<keyword evidence="2" id="KW-1185">Reference proteome</keyword>
<dbReference type="RefSeq" id="WP_036398120.1">
    <property type="nucleotide sequence ID" value="NZ_CCBB010000001.1"/>
</dbReference>
<dbReference type="Proteomes" id="UP000028870">
    <property type="component" value="Unassembled WGS sequence"/>
</dbReference>
<sequence>MLVASRLPLWVPDLDEIRDGALRLTVPLVEDVIQIGLGGRYDVGGIDVLKWPAGLLVRRTDGRPLQARIIRDEPVTVLRAPVPHLALSRVAPGWWLAPDAVPVGRAQDLAQLVRTIATFGRAKQDGATASAAV</sequence>
<evidence type="ECO:0000313" key="2">
    <source>
        <dbReference type="Proteomes" id="UP000028870"/>
    </source>
</evidence>
<organism evidence="1 2">
    <name type="scientific">Mycolicibacterium cosmeticum</name>
    <dbReference type="NCBI Taxonomy" id="258533"/>
    <lineage>
        <taxon>Bacteria</taxon>
        <taxon>Bacillati</taxon>
        <taxon>Actinomycetota</taxon>
        <taxon>Actinomycetes</taxon>
        <taxon>Mycobacteriales</taxon>
        <taxon>Mycobacteriaceae</taxon>
        <taxon>Mycolicibacterium</taxon>
    </lineage>
</organism>
<proteinExistence type="predicted"/>
<reference evidence="1" key="2">
    <citation type="submission" date="2014-03" db="EMBL/GenBank/DDBJ databases">
        <authorList>
            <person name="Urmite Genomes"/>
        </authorList>
    </citation>
    <scope>NUCLEOTIDE SEQUENCE</scope>
    <source>
        <strain evidence="1">DSM 44829</strain>
    </source>
</reference>
<dbReference type="AlphaFoldDB" id="W9B0B4"/>
<name>W9B0B4_MYCCO</name>
<dbReference type="STRING" id="258533.BN977_03115"/>
<dbReference type="OrthoDB" id="4733439at2"/>
<reference evidence="1" key="1">
    <citation type="submission" date="2014-03" db="EMBL/GenBank/DDBJ databases">
        <title>Draft Genome Sequence of Mycobacterium cosmeticum DSM 44829.</title>
        <authorList>
            <person name="Croce O."/>
            <person name="Robert C."/>
            <person name="Raoult D."/>
            <person name="Drancourt M."/>
        </authorList>
    </citation>
    <scope>NUCLEOTIDE SEQUENCE [LARGE SCALE GENOMIC DNA]</scope>
    <source>
        <strain evidence="1">DSM 44829</strain>
    </source>
</reference>